<dbReference type="GO" id="GO:0016787">
    <property type="term" value="F:hydrolase activity"/>
    <property type="evidence" value="ECO:0007669"/>
    <property type="project" value="UniProtKB-KW"/>
</dbReference>
<protein>
    <recommendedName>
        <fullName evidence="5">Peptidase M20 dimerisation domain-containing protein</fullName>
    </recommendedName>
</protein>
<dbReference type="Proteomes" id="UP000182063">
    <property type="component" value="Chromosome"/>
</dbReference>
<dbReference type="PANTHER" id="PTHR43808">
    <property type="entry name" value="ACETYLORNITHINE DEACETYLASE"/>
    <property type="match status" value="1"/>
</dbReference>
<reference evidence="4" key="1">
    <citation type="submission" date="2016-11" db="EMBL/GenBank/DDBJ databases">
        <title>Complete Genome Sequence of alachlor-degrading Sphingomonas sp. strain JJ-A5.</title>
        <authorList>
            <person name="Lee H."/>
            <person name="Ka J.-O."/>
        </authorList>
    </citation>
    <scope>NUCLEOTIDE SEQUENCE [LARGE SCALE GENOMIC DNA]</scope>
    <source>
        <strain evidence="4">JJ-A5</strain>
    </source>
</reference>
<dbReference type="Gene3D" id="3.40.630.10">
    <property type="entry name" value="Zn peptidases"/>
    <property type="match status" value="1"/>
</dbReference>
<sequence>MLTPRQQNAYHRARTLITGDRLAEAASMLVDMASPTGAEGPLARAVVDRLTGLGIDAQEQALDARQSNAFAILRGTGARASLMLYAPTDTVTSNSADEDTPWAAAELLPEMRAEAVVADGLISGLGAHNPKGHAACAMVAFEALAESDVVPSGDLMLGLGAGGMPTDARPGMRPDSGHGVGCAHMLRQGPKPDYAVIAKSGWSVSWEEVGLAWYEVNVAGAHSYVGSRHLLPYSNAIANAGKVVADLEEWFPIWTETHRSGLVAPQGVVSFIESGWRRMTAFTPAACRIRFDLRLSPRTSAEEADRAVDMQLQTIAARHGLDLSWRRLVTIPGTTTAPDNLIIRTAIEAWEHIEGRAHQPAPGMSGATDANILRAHGVPTARIGLPKVRRPDIDFQRGMNMASLDDMERLTRHLLYVAVAICCD</sequence>
<evidence type="ECO:0000256" key="1">
    <source>
        <dbReference type="ARBA" id="ARBA00022723"/>
    </source>
</evidence>
<dbReference type="InterPro" id="IPR050072">
    <property type="entry name" value="Peptidase_M20A"/>
</dbReference>
<evidence type="ECO:0008006" key="5">
    <source>
        <dbReference type="Google" id="ProtNLM"/>
    </source>
</evidence>
<dbReference type="InterPro" id="IPR036264">
    <property type="entry name" value="Bact_exopeptidase_dim_dom"/>
</dbReference>
<dbReference type="EMBL" id="CP018221">
    <property type="protein sequence ID" value="API61096.1"/>
    <property type="molecule type" value="Genomic_DNA"/>
</dbReference>
<dbReference type="SUPFAM" id="SSF53187">
    <property type="entry name" value="Zn-dependent exopeptidases"/>
    <property type="match status" value="1"/>
</dbReference>
<proteinExistence type="predicted"/>
<dbReference type="STRING" id="1921510.BSL82_11345"/>
<gene>
    <name evidence="3" type="ORF">BSL82_11345</name>
</gene>
<dbReference type="AlphaFoldDB" id="A0A1L3ZZN1"/>
<keyword evidence="2" id="KW-0378">Hydrolase</keyword>
<accession>A0A1L3ZZN1</accession>
<organism evidence="3 4">
    <name type="scientific">Tardibacter chloracetimidivorans</name>
    <dbReference type="NCBI Taxonomy" id="1921510"/>
    <lineage>
        <taxon>Bacteria</taxon>
        <taxon>Pseudomonadati</taxon>
        <taxon>Pseudomonadota</taxon>
        <taxon>Alphaproteobacteria</taxon>
        <taxon>Sphingomonadales</taxon>
        <taxon>Sphingomonadaceae</taxon>
        <taxon>Tardibacter</taxon>
    </lineage>
</organism>
<name>A0A1L3ZZN1_9SPHN</name>
<dbReference type="SUPFAM" id="SSF55031">
    <property type="entry name" value="Bacterial exopeptidase dimerisation domain"/>
    <property type="match status" value="1"/>
</dbReference>
<keyword evidence="1" id="KW-0479">Metal-binding</keyword>
<dbReference type="Gene3D" id="3.30.70.360">
    <property type="match status" value="1"/>
</dbReference>
<dbReference type="KEGG" id="sphj:BSL82_11345"/>
<keyword evidence="4" id="KW-1185">Reference proteome</keyword>
<evidence type="ECO:0000313" key="3">
    <source>
        <dbReference type="EMBL" id="API61096.1"/>
    </source>
</evidence>
<evidence type="ECO:0000256" key="2">
    <source>
        <dbReference type="ARBA" id="ARBA00022801"/>
    </source>
</evidence>
<evidence type="ECO:0000313" key="4">
    <source>
        <dbReference type="Proteomes" id="UP000182063"/>
    </source>
</evidence>